<keyword evidence="3" id="KW-1185">Reference proteome</keyword>
<keyword evidence="1" id="KW-0812">Transmembrane</keyword>
<protein>
    <recommendedName>
        <fullName evidence="4">G-protein coupled receptors family 1 profile domain-containing protein</fullName>
    </recommendedName>
</protein>
<proteinExistence type="predicted"/>
<accession>A0AAV4DHY1</accession>
<evidence type="ECO:0000313" key="3">
    <source>
        <dbReference type="Proteomes" id="UP000735302"/>
    </source>
</evidence>
<evidence type="ECO:0000256" key="1">
    <source>
        <dbReference type="SAM" id="Phobius"/>
    </source>
</evidence>
<comment type="caution">
    <text evidence="2">The sequence shown here is derived from an EMBL/GenBank/DDBJ whole genome shotgun (WGS) entry which is preliminary data.</text>
</comment>
<name>A0AAV4DHY1_9GAST</name>
<organism evidence="2 3">
    <name type="scientific">Plakobranchus ocellatus</name>
    <dbReference type="NCBI Taxonomy" id="259542"/>
    <lineage>
        <taxon>Eukaryota</taxon>
        <taxon>Metazoa</taxon>
        <taxon>Spiralia</taxon>
        <taxon>Lophotrochozoa</taxon>
        <taxon>Mollusca</taxon>
        <taxon>Gastropoda</taxon>
        <taxon>Heterobranchia</taxon>
        <taxon>Euthyneura</taxon>
        <taxon>Panpulmonata</taxon>
        <taxon>Sacoglossa</taxon>
        <taxon>Placobranchoidea</taxon>
        <taxon>Plakobranchidae</taxon>
        <taxon>Plakobranchus</taxon>
    </lineage>
</organism>
<evidence type="ECO:0000313" key="2">
    <source>
        <dbReference type="EMBL" id="GFO43612.1"/>
    </source>
</evidence>
<dbReference type="AlphaFoldDB" id="A0AAV4DHY1"/>
<keyword evidence="1" id="KW-0472">Membrane</keyword>
<dbReference type="Proteomes" id="UP000735302">
    <property type="component" value="Unassembled WGS sequence"/>
</dbReference>
<keyword evidence="1" id="KW-1133">Transmembrane helix</keyword>
<evidence type="ECO:0008006" key="4">
    <source>
        <dbReference type="Google" id="ProtNLM"/>
    </source>
</evidence>
<gene>
    <name evidence="2" type="ORF">PoB_007011700</name>
</gene>
<feature type="transmembrane region" description="Helical" evidence="1">
    <location>
        <begin position="61"/>
        <end position="81"/>
    </location>
</feature>
<dbReference type="EMBL" id="BLXT01007896">
    <property type="protein sequence ID" value="GFO43612.1"/>
    <property type="molecule type" value="Genomic_DNA"/>
</dbReference>
<sequence length="103" mass="11602">MLRNNKREKVFNTFELIMHSTEEENPSISSVTQGRLQVWDDQSKDPLVYTPATGFFNDRQLGIILLVLLSICQLCSVVAIISNSLNITVFVRLGFSEPSNISL</sequence>
<reference evidence="2 3" key="1">
    <citation type="journal article" date="2021" name="Elife">
        <title>Chloroplast acquisition without the gene transfer in kleptoplastic sea slugs, Plakobranchus ocellatus.</title>
        <authorList>
            <person name="Maeda T."/>
            <person name="Takahashi S."/>
            <person name="Yoshida T."/>
            <person name="Shimamura S."/>
            <person name="Takaki Y."/>
            <person name="Nagai Y."/>
            <person name="Toyoda A."/>
            <person name="Suzuki Y."/>
            <person name="Arimoto A."/>
            <person name="Ishii H."/>
            <person name="Satoh N."/>
            <person name="Nishiyama T."/>
            <person name="Hasebe M."/>
            <person name="Maruyama T."/>
            <person name="Minagawa J."/>
            <person name="Obokata J."/>
            <person name="Shigenobu S."/>
        </authorList>
    </citation>
    <scope>NUCLEOTIDE SEQUENCE [LARGE SCALE GENOMIC DNA]</scope>
</reference>